<evidence type="ECO:0000256" key="6">
    <source>
        <dbReference type="HAMAP-Rule" id="MF_01877"/>
    </source>
</evidence>
<feature type="domain" description="RsmI HTH" evidence="8">
    <location>
        <begin position="252"/>
        <end position="296"/>
    </location>
</feature>
<reference evidence="9" key="1">
    <citation type="submission" date="2021-02" db="EMBL/GenBank/DDBJ databases">
        <authorList>
            <person name="Han P."/>
        </authorList>
    </citation>
    <scope>NUCLEOTIDE SEQUENCE</scope>
    <source>
        <strain evidence="9">Nitrosomonas nitrosa 18-3D</strain>
    </source>
</reference>
<dbReference type="PANTHER" id="PTHR46111">
    <property type="entry name" value="RIBOSOMAL RNA SMALL SUBUNIT METHYLTRANSFERASE I"/>
    <property type="match status" value="1"/>
</dbReference>
<feature type="domain" description="Tetrapyrrole methylase" evidence="7">
    <location>
        <begin position="22"/>
        <end position="221"/>
    </location>
</feature>
<keyword evidence="2 6" id="KW-0698">rRNA processing</keyword>
<gene>
    <name evidence="9" type="primary">yraL</name>
    <name evidence="6" type="synonym">rsmI</name>
    <name evidence="9" type="ORF">NMYAN_80043</name>
</gene>
<evidence type="ECO:0000256" key="4">
    <source>
        <dbReference type="ARBA" id="ARBA00022679"/>
    </source>
</evidence>
<dbReference type="SUPFAM" id="SSF53790">
    <property type="entry name" value="Tetrapyrrole methylase"/>
    <property type="match status" value="1"/>
</dbReference>
<dbReference type="PANTHER" id="PTHR46111:SF1">
    <property type="entry name" value="RIBOSOMAL RNA SMALL SUBUNIT METHYLTRANSFERASE I"/>
    <property type="match status" value="1"/>
</dbReference>
<dbReference type="Pfam" id="PF23016">
    <property type="entry name" value="RsmI_C"/>
    <property type="match status" value="1"/>
</dbReference>
<keyword evidence="3 6" id="KW-0489">Methyltransferase</keyword>
<dbReference type="NCBIfam" id="TIGR00096">
    <property type="entry name" value="16S rRNA (cytidine(1402)-2'-O)-methyltransferase"/>
    <property type="match status" value="1"/>
</dbReference>
<evidence type="ECO:0000256" key="1">
    <source>
        <dbReference type="ARBA" id="ARBA00022490"/>
    </source>
</evidence>
<name>A0A8H9DBM9_9PROT</name>
<sequence length="302" mass="33469">MYDDSYRAKQIHTIDEMLTKSTLYVVATPIGNLRDISLRALEVLAGVDVIAAEHIQITQRLLAFHAIHTKMITLHQHNERTASEKIIAMLAEQKSVALVTDAGTPGISDPGGLLINQVRERGYQVTPIPGANAAICALSASGIVTPHFLFYGFLPAKSGERKRKLESLKSLSSCTLIFYEAPHRLLECLADMTAVFGACRQITIARELTKLFETFYTSNLDGVVSWLQSDENQQKGEFVLLLSPVEPENDAEISEQVKHTLYILMESLPLKQAVQLAAEISGESRKKLYAFALSRKNNMPNQ</sequence>
<evidence type="ECO:0000256" key="2">
    <source>
        <dbReference type="ARBA" id="ARBA00022552"/>
    </source>
</evidence>
<evidence type="ECO:0000259" key="7">
    <source>
        <dbReference type="Pfam" id="PF00590"/>
    </source>
</evidence>
<evidence type="ECO:0000313" key="10">
    <source>
        <dbReference type="Proteomes" id="UP000601736"/>
    </source>
</evidence>
<dbReference type="CDD" id="cd11648">
    <property type="entry name" value="RsmI"/>
    <property type="match status" value="1"/>
</dbReference>
<evidence type="ECO:0000256" key="3">
    <source>
        <dbReference type="ARBA" id="ARBA00022603"/>
    </source>
</evidence>
<dbReference type="Proteomes" id="UP000601736">
    <property type="component" value="Unassembled WGS sequence"/>
</dbReference>
<dbReference type="Gene3D" id="3.40.1010.10">
    <property type="entry name" value="Cobalt-precorrin-4 Transmethylase, Domain 1"/>
    <property type="match status" value="1"/>
</dbReference>
<evidence type="ECO:0000313" key="9">
    <source>
        <dbReference type="EMBL" id="CAE6517334.1"/>
    </source>
</evidence>
<dbReference type="FunFam" id="3.30.950.10:FF:000002">
    <property type="entry name" value="Ribosomal RNA small subunit methyltransferase I"/>
    <property type="match status" value="1"/>
</dbReference>
<dbReference type="InterPro" id="IPR035996">
    <property type="entry name" value="4pyrrol_Methylase_sf"/>
</dbReference>
<dbReference type="PIRSF" id="PIRSF005917">
    <property type="entry name" value="MTase_YraL"/>
    <property type="match status" value="1"/>
</dbReference>
<comment type="function">
    <text evidence="6">Catalyzes the 2'-O-methylation of the ribose of cytidine 1402 (C1402) in 16S rRNA.</text>
</comment>
<comment type="catalytic activity">
    <reaction evidence="6">
        <text>cytidine(1402) in 16S rRNA + S-adenosyl-L-methionine = 2'-O-methylcytidine(1402) in 16S rRNA + S-adenosyl-L-homocysteine + H(+)</text>
        <dbReference type="Rhea" id="RHEA:42924"/>
        <dbReference type="Rhea" id="RHEA-COMP:10285"/>
        <dbReference type="Rhea" id="RHEA-COMP:10286"/>
        <dbReference type="ChEBI" id="CHEBI:15378"/>
        <dbReference type="ChEBI" id="CHEBI:57856"/>
        <dbReference type="ChEBI" id="CHEBI:59789"/>
        <dbReference type="ChEBI" id="CHEBI:74495"/>
        <dbReference type="ChEBI" id="CHEBI:82748"/>
        <dbReference type="EC" id="2.1.1.198"/>
    </reaction>
</comment>
<dbReference type="EMBL" id="CAJNAP010000054">
    <property type="protein sequence ID" value="CAE6517334.1"/>
    <property type="molecule type" value="Genomic_DNA"/>
</dbReference>
<dbReference type="GO" id="GO:0070677">
    <property type="term" value="F:rRNA (cytosine-2'-O-)-methyltransferase activity"/>
    <property type="evidence" value="ECO:0007669"/>
    <property type="project" value="UniProtKB-UniRule"/>
</dbReference>
<dbReference type="AlphaFoldDB" id="A0A8H9DBM9"/>
<dbReference type="InterPro" id="IPR000878">
    <property type="entry name" value="4pyrrol_Mease"/>
</dbReference>
<evidence type="ECO:0000259" key="8">
    <source>
        <dbReference type="Pfam" id="PF23016"/>
    </source>
</evidence>
<dbReference type="Gene3D" id="3.30.950.10">
    <property type="entry name" value="Methyltransferase, Cobalt-precorrin-4 Transmethylase, Domain 2"/>
    <property type="match status" value="1"/>
</dbReference>
<keyword evidence="5 6" id="KW-0949">S-adenosyl-L-methionine</keyword>
<dbReference type="InterPro" id="IPR014776">
    <property type="entry name" value="4pyrrole_Mease_sub2"/>
</dbReference>
<dbReference type="Pfam" id="PF00590">
    <property type="entry name" value="TP_methylase"/>
    <property type="match status" value="1"/>
</dbReference>
<proteinExistence type="inferred from homology"/>
<evidence type="ECO:0000256" key="5">
    <source>
        <dbReference type="ARBA" id="ARBA00022691"/>
    </source>
</evidence>
<dbReference type="HAMAP" id="MF_01877">
    <property type="entry name" value="16SrRNA_methyltr_I"/>
    <property type="match status" value="1"/>
</dbReference>
<dbReference type="GO" id="GO:0005737">
    <property type="term" value="C:cytoplasm"/>
    <property type="evidence" value="ECO:0007669"/>
    <property type="project" value="UniProtKB-SubCell"/>
</dbReference>
<dbReference type="InterPro" id="IPR053910">
    <property type="entry name" value="RsmI_HTH"/>
</dbReference>
<comment type="caution">
    <text evidence="9">The sequence shown here is derived from an EMBL/GenBank/DDBJ whole genome shotgun (WGS) entry which is preliminary data.</text>
</comment>
<keyword evidence="1 6" id="KW-0963">Cytoplasm</keyword>
<accession>A0A8H9DBM9</accession>
<comment type="subcellular location">
    <subcellularLocation>
        <location evidence="6">Cytoplasm</location>
    </subcellularLocation>
</comment>
<protein>
    <recommendedName>
        <fullName evidence="6">Ribosomal RNA small subunit methyltransferase I</fullName>
        <ecNumber evidence="6">2.1.1.198</ecNumber>
    </recommendedName>
    <alternativeName>
        <fullName evidence="6">16S rRNA 2'-O-ribose C1402 methyltransferase</fullName>
    </alternativeName>
    <alternativeName>
        <fullName evidence="6">rRNA (cytidine-2'-O-)-methyltransferase RsmI</fullName>
    </alternativeName>
</protein>
<dbReference type="EC" id="2.1.1.198" evidence="6"/>
<organism evidence="9 10">
    <name type="scientific">Nitrosomonas nitrosa</name>
    <dbReference type="NCBI Taxonomy" id="52442"/>
    <lineage>
        <taxon>Bacteria</taxon>
        <taxon>Pseudomonadati</taxon>
        <taxon>Pseudomonadota</taxon>
        <taxon>Betaproteobacteria</taxon>
        <taxon>Nitrosomonadales</taxon>
        <taxon>Nitrosomonadaceae</taxon>
        <taxon>Nitrosomonas</taxon>
    </lineage>
</organism>
<comment type="similarity">
    <text evidence="6">Belongs to the methyltransferase superfamily. RsmI family.</text>
</comment>
<dbReference type="InterPro" id="IPR014777">
    <property type="entry name" value="4pyrrole_Mease_sub1"/>
</dbReference>
<dbReference type="InterPro" id="IPR008189">
    <property type="entry name" value="rRNA_ssu_MeTfrase_I"/>
</dbReference>
<keyword evidence="4 6" id="KW-0808">Transferase</keyword>
<dbReference type="FunFam" id="3.40.1010.10:FF:000007">
    <property type="entry name" value="Ribosomal RNA small subunit methyltransferase I"/>
    <property type="match status" value="1"/>
</dbReference>